<proteinExistence type="predicted"/>
<evidence type="ECO:0000313" key="1">
    <source>
        <dbReference type="EMBL" id="KAJ9096815.1"/>
    </source>
</evidence>
<dbReference type="Proteomes" id="UP001227268">
    <property type="component" value="Unassembled WGS sequence"/>
</dbReference>
<evidence type="ECO:0000313" key="2">
    <source>
        <dbReference type="Proteomes" id="UP001227268"/>
    </source>
</evidence>
<sequence length="584" mass="65576">MVHKISIEKMSQDRHAASTSNSKVFGLLNGHGFGLFPTGRGNMAYGSASRYDLEEDDDVLSYRFGARRAGKSRGLTGGRNIRSLLTRNPSRSSVLIAILIGIAFLLGRYTGLSLHSHPSIYPAPPFLIPPSKFDPITPEQLLALSPISTNRSLYPAPMPPTKRGHVVPNVLHYVYGLKDTARTDGKGDEFPYYAYLAIRSALVNIKPEKAYFHYHNIPTGVWWDELLPELTLIRHETVLSHIMGKELKHFAHKSDVHGETDFETWLIFVACGSRTRPFEPLMYHPTTLGMEASPDSRRTELEPEGLCNGVIIAQNGSEFLKRWRTTYETFDEGNWAGHSVVMPWQLARKYPSEVQVLSTRAFFWPLWSGDEIEKVHELDEYDFTASGQFGYHAWESLAMRYLSNLSPEKIRTVDSSFNKMVRPVEVAVVKATNDPAGILRLRSVNHSDSRSGRVSEVHVVECEVALDRGGLYHPAFGRFRVDFRPHIDLLEDSGGRGLGFRGVGNKREHIFAIGKDSIALKQYLVAKMKAKSTPGLNRSENNRVQDRKESVGGVFAVSNPCRIDVEHQCNDEERQGLSVGEEQV</sequence>
<organism evidence="1 2">
    <name type="scientific">Naganishia friedmannii</name>
    <dbReference type="NCBI Taxonomy" id="89922"/>
    <lineage>
        <taxon>Eukaryota</taxon>
        <taxon>Fungi</taxon>
        <taxon>Dikarya</taxon>
        <taxon>Basidiomycota</taxon>
        <taxon>Agaricomycotina</taxon>
        <taxon>Tremellomycetes</taxon>
        <taxon>Filobasidiales</taxon>
        <taxon>Filobasidiaceae</taxon>
        <taxon>Naganishia</taxon>
    </lineage>
</organism>
<dbReference type="EMBL" id="JASBWT010000018">
    <property type="protein sequence ID" value="KAJ9096815.1"/>
    <property type="molecule type" value="Genomic_DNA"/>
</dbReference>
<reference evidence="1" key="1">
    <citation type="submission" date="2023-04" db="EMBL/GenBank/DDBJ databases">
        <title>Draft Genome sequencing of Naganishia species isolated from polar environments using Oxford Nanopore Technology.</title>
        <authorList>
            <person name="Leo P."/>
            <person name="Venkateswaran K."/>
        </authorList>
    </citation>
    <scope>NUCLEOTIDE SEQUENCE</scope>
    <source>
        <strain evidence="1">MNA-CCFEE 5423</strain>
    </source>
</reference>
<gene>
    <name evidence="1" type="ORF">QFC21_005086</name>
</gene>
<accession>A0ACC2VCJ9</accession>
<comment type="caution">
    <text evidence="1">The sequence shown here is derived from an EMBL/GenBank/DDBJ whole genome shotgun (WGS) entry which is preliminary data.</text>
</comment>
<keyword evidence="2" id="KW-1185">Reference proteome</keyword>
<name>A0ACC2VCJ9_9TREE</name>
<protein>
    <submittedName>
        <fullName evidence="1">Uncharacterized protein</fullName>
    </submittedName>
</protein>